<dbReference type="PANTHER" id="PTHR38340">
    <property type="entry name" value="S-LAYER PROTEIN"/>
    <property type="match status" value="1"/>
</dbReference>
<sequence length="620" mass="64576">MAIPDLPPPSPPSPPVTREPAPPTVKQLETATPEQARQQIDALTPEGQKALKTEVDKLPVAEREHLINGLAGKLEAPQLTKLEPVFGKDSVKQAVESHASATVREDYARQSPGGSVTQKGNQVTVETSDNDDNVRVSRDAQTGDVTVNVNGQEHRYSAAQAEHITIRTHGGNDVIGVAPDMQVNFSVEGGDGNDIIAGGAGADTLDGGAGDDRIIGGLGSDRMIGGSGSDNLGDSSSLLDISLLSRGIVPRSGGGNDVIEGGDGIDTIKAGSGDDKIDGGAEDDKIDAGEGQDVVAGGKGDDRIQGGAGHDEIDGGEGDDYLDGFTGHDQLKGGVGADTIYGGEGDDNVDGGEGEDYLDGYLGNDSISGGDGKDVVSGGQGEDSLFGDKGDDVIYTGAGRDFVGDFDGTNAVYYQGEDNLSVNDATRNNAKTVTVEIIGVPDTIQIEGSPEFQARMRADLETLAASPTGQQMLKDLDKQGNDGGFLWFDDDNKLTIRELKAENGKGGGQFGGDGFAEINPAFHLDDDDGRVPPITVLYHELAHARAAMSDHWAGGQYHDDADPNQSDDGIENGERQAVGLPVDHDNDPKTAAVPAPDTPAALTENAIREEMGYGPRNDYR</sequence>
<dbReference type="Pfam" id="PF14891">
    <property type="entry name" value="Peptidase_M91"/>
    <property type="match status" value="1"/>
</dbReference>
<keyword evidence="6" id="KW-1185">Reference proteome</keyword>
<feature type="compositionally biased region" description="Acidic residues" evidence="4">
    <location>
        <begin position="344"/>
        <end position="355"/>
    </location>
</feature>
<feature type="region of interest" description="Disordered" evidence="4">
    <location>
        <begin position="270"/>
        <end position="291"/>
    </location>
</feature>
<keyword evidence="2" id="KW-0964">Secreted</keyword>
<name>A0ABY3XDD2_9GAMM</name>
<feature type="region of interest" description="Disordered" evidence="4">
    <location>
        <begin position="296"/>
        <end position="315"/>
    </location>
</feature>
<reference evidence="5 6" key="1">
    <citation type="submission" date="2022-03" db="EMBL/GenBank/DDBJ databases">
        <title>Complete genome sequence of Lysobacter capsici VKM B-2533 and Lysobacter gummosus 10.1.1, promising sources of lytic agents.</title>
        <authorList>
            <person name="Tarlachkov S.V."/>
            <person name="Kudryakova I.V."/>
            <person name="Afoshin A.S."/>
            <person name="Leontyevskaya E.A."/>
            <person name="Leontyevskaya N.V."/>
        </authorList>
    </citation>
    <scope>NUCLEOTIDE SEQUENCE [LARGE SCALE GENOMIC DNA]</scope>
    <source>
        <strain evidence="5 6">10.1.1</strain>
    </source>
</reference>
<feature type="compositionally biased region" description="Basic and acidic residues" evidence="4">
    <location>
        <begin position="272"/>
        <end position="288"/>
    </location>
</feature>
<feature type="region of interest" description="Disordered" evidence="4">
    <location>
        <begin position="553"/>
        <end position="620"/>
    </location>
</feature>
<evidence type="ECO:0000256" key="3">
    <source>
        <dbReference type="ARBA" id="ARBA00022837"/>
    </source>
</evidence>
<dbReference type="InterPro" id="IPR001343">
    <property type="entry name" value="Hemolysn_Ca-bd"/>
</dbReference>
<feature type="compositionally biased region" description="Pro residues" evidence="4">
    <location>
        <begin position="1"/>
        <end position="23"/>
    </location>
</feature>
<dbReference type="PANTHER" id="PTHR38340:SF1">
    <property type="entry name" value="S-LAYER PROTEIN"/>
    <property type="match status" value="1"/>
</dbReference>
<feature type="compositionally biased region" description="Polar residues" evidence="4">
    <location>
        <begin position="112"/>
        <end position="127"/>
    </location>
</feature>
<evidence type="ECO:0000313" key="5">
    <source>
        <dbReference type="EMBL" id="UNP28715.1"/>
    </source>
</evidence>
<evidence type="ECO:0000313" key="6">
    <source>
        <dbReference type="Proteomes" id="UP000829194"/>
    </source>
</evidence>
<evidence type="ECO:0000256" key="4">
    <source>
        <dbReference type="SAM" id="MobiDB-lite"/>
    </source>
</evidence>
<feature type="compositionally biased region" description="Basic and acidic residues" evidence="4">
    <location>
        <begin position="606"/>
        <end position="620"/>
    </location>
</feature>
<dbReference type="InterPro" id="IPR050557">
    <property type="entry name" value="RTX_toxin/Mannuronan_C5-epim"/>
</dbReference>
<keyword evidence="3" id="KW-0106">Calcium</keyword>
<dbReference type="Pfam" id="PF00353">
    <property type="entry name" value="HemolysinCabind"/>
    <property type="match status" value="5"/>
</dbReference>
<dbReference type="InterPro" id="IPR018511">
    <property type="entry name" value="Hemolysin-typ_Ca-bd_CS"/>
</dbReference>
<gene>
    <name evidence="5" type="ORF">MOV92_19870</name>
</gene>
<accession>A0ABY3XDD2</accession>
<dbReference type="EMBL" id="CP093547">
    <property type="protein sequence ID" value="UNP28715.1"/>
    <property type="molecule type" value="Genomic_DNA"/>
</dbReference>
<feature type="region of interest" description="Disordered" evidence="4">
    <location>
        <begin position="1"/>
        <end position="35"/>
    </location>
</feature>
<organism evidence="5 6">
    <name type="scientific">Lysobacter gummosus</name>
    <dbReference type="NCBI Taxonomy" id="262324"/>
    <lineage>
        <taxon>Bacteria</taxon>
        <taxon>Pseudomonadati</taxon>
        <taxon>Pseudomonadota</taxon>
        <taxon>Gammaproteobacteria</taxon>
        <taxon>Lysobacterales</taxon>
        <taxon>Lysobacteraceae</taxon>
        <taxon>Lysobacter</taxon>
    </lineage>
</organism>
<protein>
    <submittedName>
        <fullName evidence="5">M91 family zinc metallopeptidase</fullName>
    </submittedName>
</protein>
<dbReference type="PROSITE" id="PS00330">
    <property type="entry name" value="HEMOLYSIN_CALCIUM"/>
    <property type="match status" value="5"/>
</dbReference>
<proteinExistence type="predicted"/>
<dbReference type="SUPFAM" id="SSF51120">
    <property type="entry name" value="beta-Roll"/>
    <property type="match status" value="2"/>
</dbReference>
<evidence type="ECO:0000256" key="1">
    <source>
        <dbReference type="ARBA" id="ARBA00004613"/>
    </source>
</evidence>
<evidence type="ECO:0000256" key="2">
    <source>
        <dbReference type="ARBA" id="ARBA00022525"/>
    </source>
</evidence>
<dbReference type="Gene3D" id="2.150.10.10">
    <property type="entry name" value="Serralysin-like metalloprotease, C-terminal"/>
    <property type="match status" value="4"/>
</dbReference>
<feature type="compositionally biased region" description="Low complexity" evidence="4">
    <location>
        <begin position="589"/>
        <end position="601"/>
    </location>
</feature>
<dbReference type="InterPro" id="IPR028208">
    <property type="entry name" value="Effector_pro_NleD-like"/>
</dbReference>
<comment type="subcellular location">
    <subcellularLocation>
        <location evidence="1">Secreted</location>
    </subcellularLocation>
</comment>
<dbReference type="RefSeq" id="WP_057944278.1">
    <property type="nucleotide sequence ID" value="NZ_CP011131.1"/>
</dbReference>
<dbReference type="PRINTS" id="PR00313">
    <property type="entry name" value="CABNDNGRPT"/>
</dbReference>
<feature type="compositionally biased region" description="Basic and acidic residues" evidence="4">
    <location>
        <begin position="299"/>
        <end position="313"/>
    </location>
</feature>
<dbReference type="Proteomes" id="UP000829194">
    <property type="component" value="Chromosome"/>
</dbReference>
<dbReference type="InterPro" id="IPR011049">
    <property type="entry name" value="Serralysin-like_metalloprot_C"/>
</dbReference>
<feature type="region of interest" description="Disordered" evidence="4">
    <location>
        <begin position="97"/>
        <end position="135"/>
    </location>
</feature>
<feature type="region of interest" description="Disordered" evidence="4">
    <location>
        <begin position="336"/>
        <end position="355"/>
    </location>
</feature>